<evidence type="ECO:0000256" key="1">
    <source>
        <dbReference type="SAM" id="Coils"/>
    </source>
</evidence>
<gene>
    <name evidence="2" type="ORF">EZS28_016770</name>
</gene>
<comment type="caution">
    <text evidence="2">The sequence shown here is derived from an EMBL/GenBank/DDBJ whole genome shotgun (WGS) entry which is preliminary data.</text>
</comment>
<dbReference type="AlphaFoldDB" id="A0A5J4VYG5"/>
<evidence type="ECO:0000313" key="3">
    <source>
        <dbReference type="Proteomes" id="UP000324800"/>
    </source>
</evidence>
<keyword evidence="1" id="KW-0175">Coiled coil</keyword>
<accession>A0A5J4VYG5</accession>
<name>A0A5J4VYG5_9EUKA</name>
<feature type="coiled-coil region" evidence="1">
    <location>
        <begin position="182"/>
        <end position="217"/>
    </location>
</feature>
<dbReference type="EMBL" id="SNRW01004266">
    <property type="protein sequence ID" value="KAA6387704.1"/>
    <property type="molecule type" value="Genomic_DNA"/>
</dbReference>
<organism evidence="2 3">
    <name type="scientific">Streblomastix strix</name>
    <dbReference type="NCBI Taxonomy" id="222440"/>
    <lineage>
        <taxon>Eukaryota</taxon>
        <taxon>Metamonada</taxon>
        <taxon>Preaxostyla</taxon>
        <taxon>Oxymonadida</taxon>
        <taxon>Streblomastigidae</taxon>
        <taxon>Streblomastix</taxon>
    </lineage>
</organism>
<sequence>MLTQQGNSPQNQQLTNLLSQLQELGQFLTNLQNGTVQDKIANELQNSITLNFLSENLKDRARYSALLQLYTQEMNICDDNTLVEQLYQLINNCSNEQCQNVLSQRLNVLCKQPQFSRCHAIQSAVDSLIEKDVTAQFNCFNLIYDIIMAGFIPDRQSCITQYLQHKYEQGEQNASECLDLLNKQQQQQNEIHEKKIKQMLEQRLNNQVKNVNDKQEENGHIETINPMFEHTEYNSKQLMDSCKVLISGGKPQSTLILINPRENLLKMNIQITTALQLLTKAEMKKGIKSKATELQSVRIGIGKKREKDIFGRTFLLGQSKNTIALVQQFGELRIVKNGYEVHEFLKANEQIPNDVDDGYIQNQSPDTESNSDQEVIYHDARKRNIAQQTHSVFNGSIKREDIVSIYLLQEGKIATSLFKINETYVPFAIRGIPKDYCIGVGGLDLNTQYRLLSCTQFASHSAIARQIADFSNSPQCFKHQFKEKR</sequence>
<proteinExistence type="predicted"/>
<reference evidence="2 3" key="1">
    <citation type="submission" date="2019-03" db="EMBL/GenBank/DDBJ databases">
        <title>Single cell metagenomics reveals metabolic interactions within the superorganism composed of flagellate Streblomastix strix and complex community of Bacteroidetes bacteria on its surface.</title>
        <authorList>
            <person name="Treitli S.C."/>
            <person name="Kolisko M."/>
            <person name="Husnik F."/>
            <person name="Keeling P."/>
            <person name="Hampl V."/>
        </authorList>
    </citation>
    <scope>NUCLEOTIDE SEQUENCE [LARGE SCALE GENOMIC DNA]</scope>
    <source>
        <strain evidence="2">ST1C</strain>
    </source>
</reference>
<evidence type="ECO:0000313" key="2">
    <source>
        <dbReference type="EMBL" id="KAA6387704.1"/>
    </source>
</evidence>
<protein>
    <submittedName>
        <fullName evidence="2">Uncharacterized protein</fullName>
    </submittedName>
</protein>
<dbReference type="Proteomes" id="UP000324800">
    <property type="component" value="Unassembled WGS sequence"/>
</dbReference>